<sequence>MEYWSEITNETLENARKYKKQEQERQHNCINESLIDSEAQEQYEKCSESLFRNWQVFMLKLEWERHKLQDCLTIAKKANIKDDSEIKKMCCGSIKQNIKKR</sequence>
<accession>A0A8S1M4L7</accession>
<gene>
    <name evidence="1" type="ORF">PPRIM_AZ9-3.1.T0500061</name>
</gene>
<evidence type="ECO:0000313" key="1">
    <source>
        <dbReference type="EMBL" id="CAD8072833.1"/>
    </source>
</evidence>
<dbReference type="AlphaFoldDB" id="A0A8S1M4L7"/>
<evidence type="ECO:0000313" key="2">
    <source>
        <dbReference type="Proteomes" id="UP000688137"/>
    </source>
</evidence>
<name>A0A8S1M4L7_PARPR</name>
<keyword evidence="2" id="KW-1185">Reference proteome</keyword>
<dbReference type="Proteomes" id="UP000688137">
    <property type="component" value="Unassembled WGS sequence"/>
</dbReference>
<reference evidence="1" key="1">
    <citation type="submission" date="2021-01" db="EMBL/GenBank/DDBJ databases">
        <authorList>
            <consortium name="Genoscope - CEA"/>
            <person name="William W."/>
        </authorList>
    </citation>
    <scope>NUCLEOTIDE SEQUENCE</scope>
</reference>
<organism evidence="1 2">
    <name type="scientific">Paramecium primaurelia</name>
    <dbReference type="NCBI Taxonomy" id="5886"/>
    <lineage>
        <taxon>Eukaryota</taxon>
        <taxon>Sar</taxon>
        <taxon>Alveolata</taxon>
        <taxon>Ciliophora</taxon>
        <taxon>Intramacronucleata</taxon>
        <taxon>Oligohymenophorea</taxon>
        <taxon>Peniculida</taxon>
        <taxon>Parameciidae</taxon>
        <taxon>Paramecium</taxon>
    </lineage>
</organism>
<comment type="caution">
    <text evidence="1">The sequence shown here is derived from an EMBL/GenBank/DDBJ whole genome shotgun (WGS) entry which is preliminary data.</text>
</comment>
<proteinExistence type="predicted"/>
<protein>
    <submittedName>
        <fullName evidence="1">Uncharacterized protein</fullName>
    </submittedName>
</protein>
<dbReference type="EMBL" id="CAJJDM010000050">
    <property type="protein sequence ID" value="CAD8072833.1"/>
    <property type="molecule type" value="Genomic_DNA"/>
</dbReference>